<name>A0A7W7VLC1_9ACTN</name>
<feature type="domain" description="DUF397" evidence="1">
    <location>
        <begin position="11"/>
        <end position="65"/>
    </location>
</feature>
<keyword evidence="3" id="KW-1185">Reference proteome</keyword>
<dbReference type="Pfam" id="PF04149">
    <property type="entry name" value="DUF397"/>
    <property type="match status" value="1"/>
</dbReference>
<dbReference type="RefSeq" id="WP_184712712.1">
    <property type="nucleotide sequence ID" value="NZ_JACHJP010000001.1"/>
</dbReference>
<comment type="caution">
    <text evidence="2">The sequence shown here is derived from an EMBL/GenBank/DDBJ whole genome shotgun (WGS) entry which is preliminary data.</text>
</comment>
<dbReference type="AlphaFoldDB" id="A0A7W7VLC1"/>
<organism evidence="2 3">
    <name type="scientific">Streptosporangium saharense</name>
    <dbReference type="NCBI Taxonomy" id="1706840"/>
    <lineage>
        <taxon>Bacteria</taxon>
        <taxon>Bacillati</taxon>
        <taxon>Actinomycetota</taxon>
        <taxon>Actinomycetes</taxon>
        <taxon>Streptosporangiales</taxon>
        <taxon>Streptosporangiaceae</taxon>
        <taxon>Streptosporangium</taxon>
    </lineage>
</organism>
<dbReference type="EMBL" id="JACHJP010000001">
    <property type="protein sequence ID" value="MBB4914010.1"/>
    <property type="molecule type" value="Genomic_DNA"/>
</dbReference>
<reference evidence="2 3" key="1">
    <citation type="submission" date="2020-08" db="EMBL/GenBank/DDBJ databases">
        <title>Genomic Encyclopedia of Type Strains, Phase III (KMG-III): the genomes of soil and plant-associated and newly described type strains.</title>
        <authorList>
            <person name="Whitman W."/>
        </authorList>
    </citation>
    <scope>NUCLEOTIDE SEQUENCE [LARGE SCALE GENOMIC DNA]</scope>
    <source>
        <strain evidence="2 3">CECT 8840</strain>
    </source>
</reference>
<protein>
    <recommendedName>
        <fullName evidence="1">DUF397 domain-containing protein</fullName>
    </recommendedName>
</protein>
<dbReference type="InterPro" id="IPR007278">
    <property type="entry name" value="DUF397"/>
</dbReference>
<accession>A0A7W7VLC1</accession>
<sequence>MDDLSVELATAAWRKATKSASNDGNCIEVAPLSDGRVGIRDTEAPEKAPYIVRASVWDAFIDGAKKGEFDF</sequence>
<gene>
    <name evidence="2" type="ORF">FHS44_001082</name>
</gene>
<evidence type="ECO:0000259" key="1">
    <source>
        <dbReference type="Pfam" id="PF04149"/>
    </source>
</evidence>
<dbReference type="Proteomes" id="UP000552644">
    <property type="component" value="Unassembled WGS sequence"/>
</dbReference>
<evidence type="ECO:0000313" key="2">
    <source>
        <dbReference type="EMBL" id="MBB4914010.1"/>
    </source>
</evidence>
<evidence type="ECO:0000313" key="3">
    <source>
        <dbReference type="Proteomes" id="UP000552644"/>
    </source>
</evidence>
<proteinExistence type="predicted"/>